<protein>
    <recommendedName>
        <fullName evidence="4">Amidase</fullName>
    </recommendedName>
</protein>
<keyword evidence="1" id="KW-1133">Transmembrane helix</keyword>
<proteinExistence type="predicted"/>
<keyword evidence="1" id="KW-0472">Membrane</keyword>
<name>A0A4Q1KGA9_9SPHN</name>
<comment type="caution">
    <text evidence="2">The sequence shown here is derived from an EMBL/GenBank/DDBJ whole genome shotgun (WGS) entry which is preliminary data.</text>
</comment>
<evidence type="ECO:0000313" key="2">
    <source>
        <dbReference type="EMBL" id="RXR28733.1"/>
    </source>
</evidence>
<feature type="transmembrane region" description="Helical" evidence="1">
    <location>
        <begin position="12"/>
        <end position="28"/>
    </location>
</feature>
<dbReference type="OrthoDB" id="7391866at2"/>
<gene>
    <name evidence="2" type="ORF">EQG66_08380</name>
</gene>
<evidence type="ECO:0000313" key="3">
    <source>
        <dbReference type="Proteomes" id="UP000290958"/>
    </source>
</evidence>
<dbReference type="AlphaFoldDB" id="A0A4Q1KGA9"/>
<dbReference type="EMBL" id="SBKP01000007">
    <property type="protein sequence ID" value="RXR28733.1"/>
    <property type="molecule type" value="Genomic_DNA"/>
</dbReference>
<accession>A0A4Q1KGA9</accession>
<keyword evidence="3" id="KW-1185">Reference proteome</keyword>
<reference evidence="3" key="1">
    <citation type="submission" date="2019-01" db="EMBL/GenBank/DDBJ databases">
        <title>Cytophagaceae bacterium strain CAR-16.</title>
        <authorList>
            <person name="Chen W.-M."/>
        </authorList>
    </citation>
    <scope>NUCLEOTIDE SEQUENCE [LARGE SCALE GENOMIC DNA]</scope>
    <source>
        <strain evidence="3">CHR27</strain>
    </source>
</reference>
<evidence type="ECO:0000256" key="1">
    <source>
        <dbReference type="SAM" id="Phobius"/>
    </source>
</evidence>
<dbReference type="Proteomes" id="UP000290958">
    <property type="component" value="Unassembled WGS sequence"/>
</dbReference>
<dbReference type="RefSeq" id="WP_129404151.1">
    <property type="nucleotide sequence ID" value="NZ_SBKP01000007.1"/>
</dbReference>
<sequence>MVRTGGKVDWARWILIVLLVASALYAAWKWGEWQRAGAAGAAYAARITCSCRYIGGRDAKSCSRDVRDDAWMASISEEREQKAVRASVPLLGSARAVFRPGYGCVMDQG</sequence>
<evidence type="ECO:0008006" key="4">
    <source>
        <dbReference type="Google" id="ProtNLM"/>
    </source>
</evidence>
<organism evidence="2 3">
    <name type="scientific">Sphingobium fluviale</name>
    <dbReference type="NCBI Taxonomy" id="2506423"/>
    <lineage>
        <taxon>Bacteria</taxon>
        <taxon>Pseudomonadati</taxon>
        <taxon>Pseudomonadota</taxon>
        <taxon>Alphaproteobacteria</taxon>
        <taxon>Sphingomonadales</taxon>
        <taxon>Sphingomonadaceae</taxon>
        <taxon>Sphingobium</taxon>
    </lineage>
</organism>
<keyword evidence="1" id="KW-0812">Transmembrane</keyword>